<keyword evidence="11" id="KW-1185">Reference proteome</keyword>
<keyword evidence="7 9" id="KW-0472">Membrane</keyword>
<feature type="transmembrane region" description="Helical" evidence="9">
    <location>
        <begin position="193"/>
        <end position="215"/>
    </location>
</feature>
<name>A0A853G791_9BURK</name>
<reference evidence="10 11" key="1">
    <citation type="submission" date="2020-07" db="EMBL/GenBank/DDBJ databases">
        <title>Taxonomic revisions and descriptions of new bacterial species based on genomic comparisons in the high-G+C-content subgroup of the family Alcaligenaceae.</title>
        <authorList>
            <person name="Szabo A."/>
            <person name="Felfoldi T."/>
        </authorList>
    </citation>
    <scope>NUCLEOTIDE SEQUENCE [LARGE SCALE GENOMIC DNA]</scope>
    <source>
        <strain evidence="10 11">LMG 24012</strain>
    </source>
</reference>
<evidence type="ECO:0000256" key="6">
    <source>
        <dbReference type="ARBA" id="ARBA00022989"/>
    </source>
</evidence>
<keyword evidence="6 9" id="KW-1133">Transmembrane helix</keyword>
<feature type="transmembrane region" description="Helical" evidence="9">
    <location>
        <begin position="236"/>
        <end position="262"/>
    </location>
</feature>
<organism evidence="10 11">
    <name type="scientific">Parapusillimonas granuli</name>
    <dbReference type="NCBI Taxonomy" id="380911"/>
    <lineage>
        <taxon>Bacteria</taxon>
        <taxon>Pseudomonadati</taxon>
        <taxon>Pseudomonadota</taxon>
        <taxon>Betaproteobacteria</taxon>
        <taxon>Burkholderiales</taxon>
        <taxon>Alcaligenaceae</taxon>
        <taxon>Parapusillimonas</taxon>
    </lineage>
</organism>
<evidence type="ECO:0000256" key="5">
    <source>
        <dbReference type="ARBA" id="ARBA00022970"/>
    </source>
</evidence>
<sequence>MDLDLRTSLFLLVDGLTNGAVYSLVGLSLVLVFTTTRVVNIAQGEYVTFGALTFASFLEGTLAPLIYVVAGGGAVCMALDVMQSLRLRRNPLRPVVAYGAAGCLLALLTYAAWQTRWTGLQMAAALALVASVGPIVYRLTVEPKPGNSTVVLVIISVGVSMIMHPLALLLWGADPRAVAPISDAGFELGGMDIAAQSLFIMAFSLVAALALYLFFHMTLTGKALRAASLNREGAQYCGIPVIMAGRLSFFLAAALSGASGMLLAPLVTAHYEMGFVIGLKGFVGAATGGLLDYPLTVLGVFIVGTLESFASFMSSSYRDAIVFALVIPIMMWRNSRAGADLDEEH</sequence>
<keyword evidence="5" id="KW-0029">Amino-acid transport</keyword>
<feature type="transmembrane region" description="Helical" evidence="9">
    <location>
        <begin position="62"/>
        <end position="83"/>
    </location>
</feature>
<dbReference type="GO" id="GO:0022857">
    <property type="term" value="F:transmembrane transporter activity"/>
    <property type="evidence" value="ECO:0007669"/>
    <property type="project" value="InterPro"/>
</dbReference>
<gene>
    <name evidence="10" type="ORF">H0A72_16040</name>
</gene>
<evidence type="ECO:0000256" key="7">
    <source>
        <dbReference type="ARBA" id="ARBA00023136"/>
    </source>
</evidence>
<evidence type="ECO:0000313" key="10">
    <source>
        <dbReference type="EMBL" id="NYT50830.1"/>
    </source>
</evidence>
<keyword evidence="4 9" id="KW-0812">Transmembrane</keyword>
<protein>
    <submittedName>
        <fullName evidence="10">Branched-chain amino acid ABC transporter permease</fullName>
    </submittedName>
</protein>
<dbReference type="Proteomes" id="UP000559809">
    <property type="component" value="Unassembled WGS sequence"/>
</dbReference>
<dbReference type="CDD" id="cd06582">
    <property type="entry name" value="TM_PBP1_LivH_like"/>
    <property type="match status" value="1"/>
</dbReference>
<dbReference type="EMBL" id="JACCEM010000008">
    <property type="protein sequence ID" value="NYT50830.1"/>
    <property type="molecule type" value="Genomic_DNA"/>
</dbReference>
<feature type="transmembrane region" description="Helical" evidence="9">
    <location>
        <begin position="21"/>
        <end position="42"/>
    </location>
</feature>
<evidence type="ECO:0000256" key="1">
    <source>
        <dbReference type="ARBA" id="ARBA00004651"/>
    </source>
</evidence>
<feature type="transmembrane region" description="Helical" evidence="9">
    <location>
        <begin position="119"/>
        <end position="137"/>
    </location>
</feature>
<keyword evidence="2" id="KW-0813">Transport</keyword>
<dbReference type="GO" id="GO:0006865">
    <property type="term" value="P:amino acid transport"/>
    <property type="evidence" value="ECO:0007669"/>
    <property type="project" value="UniProtKB-KW"/>
</dbReference>
<evidence type="ECO:0000256" key="3">
    <source>
        <dbReference type="ARBA" id="ARBA00022475"/>
    </source>
</evidence>
<comment type="similarity">
    <text evidence="8">Belongs to the binding-protein-dependent transport system permease family. LivHM subfamily.</text>
</comment>
<evidence type="ECO:0000256" key="4">
    <source>
        <dbReference type="ARBA" id="ARBA00022692"/>
    </source>
</evidence>
<evidence type="ECO:0000313" key="11">
    <source>
        <dbReference type="Proteomes" id="UP000559809"/>
    </source>
</evidence>
<dbReference type="InterPro" id="IPR001851">
    <property type="entry name" value="ABC_transp_permease"/>
</dbReference>
<dbReference type="InterPro" id="IPR052157">
    <property type="entry name" value="BCAA_transport_permease"/>
</dbReference>
<evidence type="ECO:0000256" key="8">
    <source>
        <dbReference type="ARBA" id="ARBA00037998"/>
    </source>
</evidence>
<feature type="transmembrane region" description="Helical" evidence="9">
    <location>
        <begin position="149"/>
        <end position="173"/>
    </location>
</feature>
<keyword evidence="3" id="KW-1003">Cell membrane</keyword>
<feature type="transmembrane region" description="Helical" evidence="9">
    <location>
        <begin position="282"/>
        <end position="304"/>
    </location>
</feature>
<dbReference type="Pfam" id="PF02653">
    <property type="entry name" value="BPD_transp_2"/>
    <property type="match status" value="1"/>
</dbReference>
<evidence type="ECO:0000256" key="2">
    <source>
        <dbReference type="ARBA" id="ARBA00022448"/>
    </source>
</evidence>
<dbReference type="GO" id="GO:0005886">
    <property type="term" value="C:plasma membrane"/>
    <property type="evidence" value="ECO:0007669"/>
    <property type="project" value="UniProtKB-SubCell"/>
</dbReference>
<comment type="caution">
    <text evidence="10">The sequence shown here is derived from an EMBL/GenBank/DDBJ whole genome shotgun (WGS) entry which is preliminary data.</text>
</comment>
<accession>A0A853G791</accession>
<comment type="subcellular location">
    <subcellularLocation>
        <location evidence="1">Cell membrane</location>
        <topology evidence="1">Multi-pass membrane protein</topology>
    </subcellularLocation>
</comment>
<feature type="transmembrane region" description="Helical" evidence="9">
    <location>
        <begin position="95"/>
        <end position="113"/>
    </location>
</feature>
<dbReference type="RefSeq" id="WP_180157135.1">
    <property type="nucleotide sequence ID" value="NZ_JACCEM010000008.1"/>
</dbReference>
<dbReference type="PANTHER" id="PTHR11795:SF450">
    <property type="entry name" value="ABC TRANSPORTER PERMEASE PROTEIN"/>
    <property type="match status" value="1"/>
</dbReference>
<evidence type="ECO:0000256" key="9">
    <source>
        <dbReference type="SAM" id="Phobius"/>
    </source>
</evidence>
<proteinExistence type="inferred from homology"/>
<dbReference type="AlphaFoldDB" id="A0A853G791"/>
<dbReference type="PANTHER" id="PTHR11795">
    <property type="entry name" value="BRANCHED-CHAIN AMINO ACID TRANSPORT SYSTEM PERMEASE PROTEIN LIVH"/>
    <property type="match status" value="1"/>
</dbReference>